<dbReference type="Proteomes" id="UP001500483">
    <property type="component" value="Unassembled WGS sequence"/>
</dbReference>
<proteinExistence type="inferred from homology"/>
<comment type="similarity">
    <text evidence="2">Belongs to the EspG family.</text>
</comment>
<keyword evidence="3" id="KW-0963">Cytoplasm</keyword>
<comment type="subcellular location">
    <subcellularLocation>
        <location evidence="1">Cytoplasm</location>
    </subcellularLocation>
</comment>
<evidence type="ECO:0000256" key="3">
    <source>
        <dbReference type="ARBA" id="ARBA00022490"/>
    </source>
</evidence>
<dbReference type="RefSeq" id="WP_344931473.1">
    <property type="nucleotide sequence ID" value="NZ_BAAAYK010000040.1"/>
</dbReference>
<reference evidence="6" key="1">
    <citation type="journal article" date="2019" name="Int. J. Syst. Evol. Microbiol.">
        <title>The Global Catalogue of Microorganisms (GCM) 10K type strain sequencing project: providing services to taxonomists for standard genome sequencing and annotation.</title>
        <authorList>
            <consortium name="The Broad Institute Genomics Platform"/>
            <consortium name="The Broad Institute Genome Sequencing Center for Infectious Disease"/>
            <person name="Wu L."/>
            <person name="Ma J."/>
        </authorList>
    </citation>
    <scope>NUCLEOTIDE SEQUENCE [LARGE SCALE GENOMIC DNA]</scope>
    <source>
        <strain evidence="6">JCM 9687</strain>
    </source>
</reference>
<keyword evidence="6" id="KW-1185">Reference proteome</keyword>
<name>A0ABP6S2I3_9PSEU</name>
<gene>
    <name evidence="5" type="ORF">GCM10020366_70020</name>
</gene>
<sequence length="116" mass="12697">MAPLHSYLVRRYLGVDDLALPLEGAAFGRTRRQLRELARREAPAMHRAGLLVDDEAPVELAEALRVLAGPQLWVDSLWCPEFGGEAAWRSVAALTGRDRVVLGVQEPGRARGTAGR</sequence>
<evidence type="ECO:0000256" key="2">
    <source>
        <dbReference type="ARBA" id="ARBA00006411"/>
    </source>
</evidence>
<evidence type="ECO:0000256" key="1">
    <source>
        <dbReference type="ARBA" id="ARBA00004496"/>
    </source>
</evidence>
<comment type="caution">
    <text evidence="5">The sequence shown here is derived from an EMBL/GenBank/DDBJ whole genome shotgun (WGS) entry which is preliminary data.</text>
</comment>
<protein>
    <submittedName>
        <fullName evidence="5">Uncharacterized protein</fullName>
    </submittedName>
</protein>
<accession>A0ABP6S2I3</accession>
<evidence type="ECO:0000256" key="4">
    <source>
        <dbReference type="ARBA" id="ARBA00023186"/>
    </source>
</evidence>
<organism evidence="5 6">
    <name type="scientific">Saccharopolyspora gregorii</name>
    <dbReference type="NCBI Taxonomy" id="33914"/>
    <lineage>
        <taxon>Bacteria</taxon>
        <taxon>Bacillati</taxon>
        <taxon>Actinomycetota</taxon>
        <taxon>Actinomycetes</taxon>
        <taxon>Pseudonocardiales</taxon>
        <taxon>Pseudonocardiaceae</taxon>
        <taxon>Saccharopolyspora</taxon>
    </lineage>
</organism>
<dbReference type="Pfam" id="PF14011">
    <property type="entry name" value="ESX-1_EspG"/>
    <property type="match status" value="1"/>
</dbReference>
<keyword evidence="4" id="KW-0143">Chaperone</keyword>
<evidence type="ECO:0000313" key="5">
    <source>
        <dbReference type="EMBL" id="GAA3366428.1"/>
    </source>
</evidence>
<evidence type="ECO:0000313" key="6">
    <source>
        <dbReference type="Proteomes" id="UP001500483"/>
    </source>
</evidence>
<dbReference type="InterPro" id="IPR025734">
    <property type="entry name" value="EspG"/>
</dbReference>
<dbReference type="EMBL" id="BAAAYK010000040">
    <property type="protein sequence ID" value="GAA3366428.1"/>
    <property type="molecule type" value="Genomic_DNA"/>
</dbReference>